<evidence type="ECO:0000313" key="2">
    <source>
        <dbReference type="EMBL" id="QHU13669.1"/>
    </source>
</evidence>
<evidence type="ECO:0000256" key="1">
    <source>
        <dbReference type="SAM" id="MobiDB-lite"/>
    </source>
</evidence>
<protein>
    <submittedName>
        <fullName evidence="2">Uncharacterized protein</fullName>
    </submittedName>
</protein>
<dbReference type="AlphaFoldDB" id="A0A6C0K7G5"/>
<name>A0A6C0K7G5_9ZZZZ</name>
<feature type="region of interest" description="Disordered" evidence="1">
    <location>
        <begin position="534"/>
        <end position="555"/>
    </location>
</feature>
<organism evidence="2">
    <name type="scientific">viral metagenome</name>
    <dbReference type="NCBI Taxonomy" id="1070528"/>
    <lineage>
        <taxon>unclassified sequences</taxon>
        <taxon>metagenomes</taxon>
        <taxon>organismal metagenomes</taxon>
    </lineage>
</organism>
<dbReference type="EMBL" id="MN740823">
    <property type="protein sequence ID" value="QHU13669.1"/>
    <property type="molecule type" value="Genomic_DNA"/>
</dbReference>
<sequence>MASSLTKQEKEIYAKLKVKKQDKIREWLEVLKKGTNDQSKVVNLLTDSKIITNKDTGIYPIIIKWCILNIKDYNFKGIPNYERILSMMDTVASDDVEGATAAAATSANILTILKEWKENPTINPYTGATISISIREGTDYAELYKKTITELIKGVFKSKKSDDKKLTLEECKYIKECMPNIHAVAEIKDAGNRVIDTIFYDHLFVKYFLRLKGTGSRIHDNVYKYDDKYMEDVEIYLYLIVYDTFEENMARDPNAIQDGFYNTEQLLKSKYIYFEDGDYALGYFVQNLCADIKNVLYMHESKITTANINMAIYNKEVLKYMLSVSKISMNNTEIVNDIIKLYNDLYYDYNAYTKEYTIKYNLQEINRNRKHSQNNIYQIYRQIVDFLAKDGNACKTLLAIYDDILKLYADSNLKNIIYKPIKDPYNTNKGVEPQIPRRSQLPIDLQRYKMTTAASSAPKNPDTEKLLKEYEDKWKAQLKEYEKKKDVYDRIYEGKVSQKHKHPHKHYNSVSPPKVSFVKYDKKYKAFTASPLKKYRSSGSDGGEDSGSGGSGGYYVNDSDPYTQEPFADMHPNKRKYVSDIVYVAENNKTFHFRFDTVSIYNYLLECIRDCVKPINFINKTPLTNENLDEICRKIKYFTKKPTYNSSLDIRAILDNCYYNNKLIFNYNTLSYHTGLTTQL</sequence>
<accession>A0A6C0K7G5</accession>
<reference evidence="2" key="1">
    <citation type="journal article" date="2020" name="Nature">
        <title>Giant virus diversity and host interactions through global metagenomics.</title>
        <authorList>
            <person name="Schulz F."/>
            <person name="Roux S."/>
            <person name="Paez-Espino D."/>
            <person name="Jungbluth S."/>
            <person name="Walsh D.A."/>
            <person name="Denef V.J."/>
            <person name="McMahon K.D."/>
            <person name="Konstantinidis K.T."/>
            <person name="Eloe-Fadrosh E.A."/>
            <person name="Kyrpides N.C."/>
            <person name="Woyke T."/>
        </authorList>
    </citation>
    <scope>NUCLEOTIDE SEQUENCE</scope>
    <source>
        <strain evidence="2">GVMAG-S-1101178-73</strain>
    </source>
</reference>
<proteinExistence type="predicted"/>